<proteinExistence type="predicted"/>
<protein>
    <submittedName>
        <fullName evidence="1">Uncharacterized protein</fullName>
    </submittedName>
</protein>
<organism evidence="1 2">
    <name type="scientific">Streptomyces niphimycinicus</name>
    <dbReference type="NCBI Taxonomy" id="2842201"/>
    <lineage>
        <taxon>Bacteria</taxon>
        <taxon>Bacillati</taxon>
        <taxon>Actinomycetota</taxon>
        <taxon>Actinomycetes</taxon>
        <taxon>Kitasatosporales</taxon>
        <taxon>Streptomycetaceae</taxon>
        <taxon>Streptomyces</taxon>
    </lineage>
</organism>
<name>A0ABS6C6U6_9ACTN</name>
<evidence type="ECO:0000313" key="1">
    <source>
        <dbReference type="EMBL" id="MBU3862609.1"/>
    </source>
</evidence>
<dbReference type="Proteomes" id="UP000720508">
    <property type="component" value="Unassembled WGS sequence"/>
</dbReference>
<comment type="caution">
    <text evidence="1">The sequence shown here is derived from an EMBL/GenBank/DDBJ whole genome shotgun (WGS) entry which is preliminary data.</text>
</comment>
<keyword evidence="2" id="KW-1185">Reference proteome</keyword>
<sequence>MTMTSVHPMNGAVPATIEETTPRELEDVLAAAGAAAPVLRAMSAAERVPTGAFAAIQGFEIGRTALIADRPADVMLTHAIRDPHRTAMRDFPAHAAIEPVTNGQPAPDHALPPWLRNANPDRIPHRVEGVLTDEPIGERP</sequence>
<reference evidence="1 2" key="1">
    <citation type="submission" date="2021-06" db="EMBL/GenBank/DDBJ databases">
        <authorList>
            <person name="Pan X."/>
        </authorList>
    </citation>
    <scope>NUCLEOTIDE SEQUENCE [LARGE SCALE GENOMIC DNA]</scope>
    <source>
        <strain evidence="1 2">4503</strain>
    </source>
</reference>
<evidence type="ECO:0000313" key="2">
    <source>
        <dbReference type="Proteomes" id="UP000720508"/>
    </source>
</evidence>
<gene>
    <name evidence="1" type="ORF">KN815_00290</name>
</gene>
<dbReference type="EMBL" id="JAHLEM010000002">
    <property type="protein sequence ID" value="MBU3862609.1"/>
    <property type="molecule type" value="Genomic_DNA"/>
</dbReference>
<accession>A0ABS6C6U6</accession>
<dbReference type="RefSeq" id="WP_216338958.1">
    <property type="nucleotide sequence ID" value="NZ_JAHLEM010000002.1"/>
</dbReference>